<dbReference type="EMBL" id="CP043887">
    <property type="protein sequence ID" value="QOI45024.1"/>
    <property type="molecule type" value="Genomic_DNA"/>
</dbReference>
<protein>
    <submittedName>
        <fullName evidence="1">Uncharacterized protein</fullName>
    </submittedName>
</protein>
<organism evidence="1 2">
    <name type="scientific">Leptospira interrogans serovar Canicola</name>
    <dbReference type="NCBI Taxonomy" id="211880"/>
    <lineage>
        <taxon>Bacteria</taxon>
        <taxon>Pseudomonadati</taxon>
        <taxon>Spirochaetota</taxon>
        <taxon>Spirochaetia</taxon>
        <taxon>Leptospirales</taxon>
        <taxon>Leptospiraceae</taxon>
        <taxon>Leptospira</taxon>
    </lineage>
</organism>
<gene>
    <name evidence="1" type="ORF">Lepto782_22775</name>
</gene>
<geneLocation type="plasmid" evidence="1 2">
    <name>p2</name>
</geneLocation>
<name>A0AAQ0B1B5_LEPIR</name>
<reference evidence="1" key="1">
    <citation type="submission" date="2019-09" db="EMBL/GenBank/DDBJ databases">
        <title>Comparative Genomics of Leptospira interrogans Reveals Genome Plasticity - A Common Adaptive Strategy for Survival in Various Hosts.</title>
        <authorList>
            <person name="Ramli S.R."/>
            <person name="Bunk B."/>
            <person name="Goris M."/>
            <person name="Bhuju S."/>
            <person name="Jarek M."/>
            <person name="Sproer C."/>
            <person name="Mustakim S."/>
            <person name="Strommenger B."/>
            <person name="Pessler F."/>
        </authorList>
    </citation>
    <scope>NUCLEOTIDE SEQUENCE</scope>
    <source>
        <strain evidence="1">782</strain>
        <plasmid evidence="1">p2</plasmid>
    </source>
</reference>
<dbReference type="RefSeq" id="WP_061234485.1">
    <property type="nucleotide sequence ID" value="NZ_CP043887.1"/>
</dbReference>
<keyword evidence="1" id="KW-0614">Plasmid</keyword>
<accession>A0AAQ0B1B5</accession>
<evidence type="ECO:0000313" key="1">
    <source>
        <dbReference type="EMBL" id="QOI45024.1"/>
    </source>
</evidence>
<dbReference type="AlphaFoldDB" id="A0AAQ0B1B5"/>
<proteinExistence type="predicted"/>
<evidence type="ECO:0000313" key="2">
    <source>
        <dbReference type="Proteomes" id="UP000663124"/>
    </source>
</evidence>
<dbReference type="Proteomes" id="UP000663124">
    <property type="component" value="Plasmid p2"/>
</dbReference>
<sequence length="277" mass="32249">MNDIEKIINETAKEYKRFWGEVSNARRQWHDLVDRVSNVVEEFHKQFKLKKSPYPFIMNESSNIVDLKFTDKGVEKQETRTANFNTINISLGNDSIGISYEETKYDVLTGKKSGQKWETEVEHNASLTFSQMPNGSVVLVYFPTKSKLSTSMLGLTDDEYEPGKSIYYIRNVYKYPCDILERQIIDALKFLINFSMYTSPVYRCGMIKNVYYWCLFWIYRKRYMEFAKNLGGFIFLLGRLELMTASNFVSSLCSGLLLQPSLRLRTFALSLGLRDAL</sequence>